<evidence type="ECO:0000256" key="1">
    <source>
        <dbReference type="ARBA" id="ARBA00004571"/>
    </source>
</evidence>
<keyword evidence="3" id="KW-1134">Transmembrane beta strand</keyword>
<comment type="caution">
    <text evidence="12">The sequence shown here is derived from an EMBL/GenBank/DDBJ whole genome shotgun (WGS) entry which is preliminary data.</text>
</comment>
<dbReference type="Proteomes" id="UP000298216">
    <property type="component" value="Unassembled WGS sequence"/>
</dbReference>
<evidence type="ECO:0000313" key="12">
    <source>
        <dbReference type="EMBL" id="TFW14320.1"/>
    </source>
</evidence>
<organism evidence="12 13">
    <name type="scientific">Brevundimonas intermedia</name>
    <dbReference type="NCBI Taxonomy" id="74315"/>
    <lineage>
        <taxon>Bacteria</taxon>
        <taxon>Pseudomonadati</taxon>
        <taxon>Pseudomonadota</taxon>
        <taxon>Alphaproteobacteria</taxon>
        <taxon>Caulobacterales</taxon>
        <taxon>Caulobacteraceae</taxon>
        <taxon>Brevundimonas</taxon>
    </lineage>
</organism>
<name>A0A4Y9RYT6_9CAUL</name>
<evidence type="ECO:0000259" key="11">
    <source>
        <dbReference type="Pfam" id="PF00593"/>
    </source>
</evidence>
<dbReference type="GO" id="GO:0015344">
    <property type="term" value="F:siderophore uptake transmembrane transporter activity"/>
    <property type="evidence" value="ECO:0007669"/>
    <property type="project" value="TreeGrafter"/>
</dbReference>
<dbReference type="PANTHER" id="PTHR30069">
    <property type="entry name" value="TONB-DEPENDENT OUTER MEMBRANE RECEPTOR"/>
    <property type="match status" value="1"/>
</dbReference>
<dbReference type="Gene3D" id="2.170.130.10">
    <property type="entry name" value="TonB-dependent receptor, plug domain"/>
    <property type="match status" value="1"/>
</dbReference>
<dbReference type="GO" id="GO:0009279">
    <property type="term" value="C:cell outer membrane"/>
    <property type="evidence" value="ECO:0007669"/>
    <property type="project" value="UniProtKB-SubCell"/>
</dbReference>
<evidence type="ECO:0000256" key="6">
    <source>
        <dbReference type="ARBA" id="ARBA00023077"/>
    </source>
</evidence>
<protein>
    <submittedName>
        <fullName evidence="12">TonB-dependent receptor</fullName>
    </submittedName>
</protein>
<keyword evidence="9" id="KW-0998">Cell outer membrane</keyword>
<dbReference type="InterPro" id="IPR037066">
    <property type="entry name" value="Plug_dom_sf"/>
</dbReference>
<dbReference type="AlphaFoldDB" id="A0A4Y9RYT6"/>
<evidence type="ECO:0000256" key="5">
    <source>
        <dbReference type="ARBA" id="ARBA00022729"/>
    </source>
</evidence>
<feature type="signal peptide" evidence="10">
    <location>
        <begin position="1"/>
        <end position="21"/>
    </location>
</feature>
<dbReference type="InterPro" id="IPR039426">
    <property type="entry name" value="TonB-dep_rcpt-like"/>
</dbReference>
<reference evidence="12 13" key="1">
    <citation type="submission" date="2019-03" db="EMBL/GenBank/DDBJ databases">
        <title>Draft genome of Brevundimonas sp. a heavy metal resistant soil bacteria.</title>
        <authorList>
            <person name="Soto J."/>
        </authorList>
    </citation>
    <scope>NUCLEOTIDE SEQUENCE [LARGE SCALE GENOMIC DNA]</scope>
    <source>
        <strain evidence="12 13">B-10</strain>
    </source>
</reference>
<dbReference type="SUPFAM" id="SSF56935">
    <property type="entry name" value="Porins"/>
    <property type="match status" value="1"/>
</dbReference>
<dbReference type="EMBL" id="SPVH01000002">
    <property type="protein sequence ID" value="TFW14320.1"/>
    <property type="molecule type" value="Genomic_DNA"/>
</dbReference>
<feature type="domain" description="TonB-dependent receptor-like beta-barrel" evidence="11">
    <location>
        <begin position="219"/>
        <end position="647"/>
    </location>
</feature>
<keyword evidence="2" id="KW-0813">Transport</keyword>
<keyword evidence="6" id="KW-0798">TonB box</keyword>
<feature type="chain" id="PRO_5021502725" evidence="10">
    <location>
        <begin position="22"/>
        <end position="690"/>
    </location>
</feature>
<dbReference type="InterPro" id="IPR000531">
    <property type="entry name" value="Beta-barrel_TonB"/>
</dbReference>
<keyword evidence="13" id="KW-1185">Reference proteome</keyword>
<evidence type="ECO:0000256" key="2">
    <source>
        <dbReference type="ARBA" id="ARBA00022448"/>
    </source>
</evidence>
<evidence type="ECO:0000256" key="9">
    <source>
        <dbReference type="ARBA" id="ARBA00023237"/>
    </source>
</evidence>
<proteinExistence type="predicted"/>
<dbReference type="Pfam" id="PF00593">
    <property type="entry name" value="TonB_dep_Rec_b-barrel"/>
    <property type="match status" value="1"/>
</dbReference>
<accession>A0A4Y9RYT6</accession>
<evidence type="ECO:0000256" key="8">
    <source>
        <dbReference type="ARBA" id="ARBA00023170"/>
    </source>
</evidence>
<dbReference type="Gene3D" id="2.40.170.20">
    <property type="entry name" value="TonB-dependent receptor, beta-barrel domain"/>
    <property type="match status" value="1"/>
</dbReference>
<evidence type="ECO:0000256" key="7">
    <source>
        <dbReference type="ARBA" id="ARBA00023136"/>
    </source>
</evidence>
<dbReference type="PANTHER" id="PTHR30069:SF29">
    <property type="entry name" value="HEMOGLOBIN AND HEMOGLOBIN-HAPTOGLOBIN-BINDING PROTEIN 1-RELATED"/>
    <property type="match status" value="1"/>
</dbReference>
<comment type="subcellular location">
    <subcellularLocation>
        <location evidence="1">Cell outer membrane</location>
        <topology evidence="1">Multi-pass membrane protein</topology>
    </subcellularLocation>
</comment>
<evidence type="ECO:0000256" key="3">
    <source>
        <dbReference type="ARBA" id="ARBA00022452"/>
    </source>
</evidence>
<evidence type="ECO:0000313" key="13">
    <source>
        <dbReference type="Proteomes" id="UP000298216"/>
    </source>
</evidence>
<dbReference type="RefSeq" id="WP_135193706.1">
    <property type="nucleotide sequence ID" value="NZ_SPVH01000002.1"/>
</dbReference>
<evidence type="ECO:0000256" key="4">
    <source>
        <dbReference type="ARBA" id="ARBA00022692"/>
    </source>
</evidence>
<dbReference type="GO" id="GO:0044718">
    <property type="term" value="P:siderophore transmembrane transport"/>
    <property type="evidence" value="ECO:0007669"/>
    <property type="project" value="TreeGrafter"/>
</dbReference>
<keyword evidence="7" id="KW-0472">Membrane</keyword>
<gene>
    <name evidence="12" type="ORF">EGY25_03735</name>
</gene>
<keyword evidence="5 10" id="KW-0732">Signal</keyword>
<keyword evidence="8 12" id="KW-0675">Receptor</keyword>
<sequence length="690" mass="75679">MTKTLLLASTALLFTAGAAFAGDAPQVAEAPVPTGPTNEAPLADASQRGVLVFTPDFFATQRPNTALDMVNRVPGFSVDDGTGARGFEGAVGNVLINNARPASKNDAGSNVLSRTLASQVERIELIRGGAPGIDMQGFSVVVNVILKTESSRQSILSWNTTQFEGAGQNLYGGSYQFTARNGARSWGVTLSDGISMSDSNGPGRLIRRDAAGNVLRDELTDTDGYGGGNSIRGTYAGPLAGGKVDLTARYGINDWQGYNTSRSATAFRESLDSEDSDGGEFGVTWERPLNARFKLETRLMHEFGSWDGVSTYNVLNNGVDAPEQIFAYEGESSETILRALVRHERSPKLTIETGGEIAYNMRQTDQAYTEGGVAIPLPSASVKVEETRGEAFSKGTWRLHPDLTLEAGLRLEASTISQSGDANQEKSFFFAKPRFLATWTPMPNNQLRFRFERELGQLDFSDFAASADLDEENVYGGNVDLEPEQRWISELTYERRFWGEGIVSIGYRHDQIIDAIDRIPLADGLSAVGNIGDGTLDQLSLNVTLPLDKFGLSGARFTFKNDWNKTAVTDPTTGEERPISGVRATQANVGIEQDITSWKLQWGVNWLPYLHQPNYSPDQVSAWRGTDYFEMFAEYKPTPTLSIRAQLNLWDDFTQRRTVFADRETRAIAFVEDSAADPRTFVSLRVRKTF</sequence>
<keyword evidence="4" id="KW-0812">Transmembrane</keyword>
<dbReference type="InterPro" id="IPR036942">
    <property type="entry name" value="Beta-barrel_TonB_sf"/>
</dbReference>
<evidence type="ECO:0000256" key="10">
    <source>
        <dbReference type="SAM" id="SignalP"/>
    </source>
</evidence>
<dbReference type="OrthoDB" id="7622322at2"/>